<organism evidence="2 3">
    <name type="scientific">Rhodotorula diobovata</name>
    <dbReference type="NCBI Taxonomy" id="5288"/>
    <lineage>
        <taxon>Eukaryota</taxon>
        <taxon>Fungi</taxon>
        <taxon>Dikarya</taxon>
        <taxon>Basidiomycota</taxon>
        <taxon>Pucciniomycotina</taxon>
        <taxon>Microbotryomycetes</taxon>
        <taxon>Sporidiobolales</taxon>
        <taxon>Sporidiobolaceae</taxon>
        <taxon>Rhodotorula</taxon>
    </lineage>
</organism>
<feature type="region of interest" description="Disordered" evidence="1">
    <location>
        <begin position="109"/>
        <end position="178"/>
    </location>
</feature>
<reference evidence="2 3" key="1">
    <citation type="submission" date="2019-03" db="EMBL/GenBank/DDBJ databases">
        <title>Rhodosporidium diobovatum UCD-FST 08-225 genome sequencing, assembly, and annotation.</title>
        <authorList>
            <person name="Fakankun I.U."/>
            <person name="Fristensky B."/>
            <person name="Levin D.B."/>
        </authorList>
    </citation>
    <scope>NUCLEOTIDE SEQUENCE [LARGE SCALE GENOMIC DNA]</scope>
    <source>
        <strain evidence="2 3">UCD-FST 08-225</strain>
    </source>
</reference>
<protein>
    <submittedName>
        <fullName evidence="2">Uncharacterized protein</fullName>
    </submittedName>
</protein>
<feature type="compositionally biased region" description="Basic residues" evidence="1">
    <location>
        <begin position="29"/>
        <end position="48"/>
    </location>
</feature>
<comment type="caution">
    <text evidence="2">The sequence shown here is derived from an EMBL/GenBank/DDBJ whole genome shotgun (WGS) entry which is preliminary data.</text>
</comment>
<evidence type="ECO:0000313" key="2">
    <source>
        <dbReference type="EMBL" id="TNY18339.1"/>
    </source>
</evidence>
<proteinExistence type="predicted"/>
<sequence>MPGTFLATTFCSSSPAMRSAPPARQQAPPRRRRGHRRSGTQTHTPRRRLQVDARPVSQSRSRIRPEELGVRTLDVRGEARFSCVGGVDVVVESAGVRVVAAAHVDEERRGAQGEVEEEKQRTATVRRPEMPPGVLLRRGARPVEARARSARSSNCLGDTVTPELTSDSGGQGLPRERR</sequence>
<dbReference type="AlphaFoldDB" id="A0A5C5FPV3"/>
<name>A0A5C5FPV3_9BASI</name>
<feature type="compositionally biased region" description="Basic and acidic residues" evidence="1">
    <location>
        <begin position="118"/>
        <end position="129"/>
    </location>
</feature>
<gene>
    <name evidence="2" type="ORF">DMC30DRAFT_403441</name>
</gene>
<feature type="compositionally biased region" description="Low complexity" evidence="1">
    <location>
        <begin position="12"/>
        <end position="28"/>
    </location>
</feature>
<accession>A0A5C5FPV3</accession>
<feature type="compositionally biased region" description="Polar residues" evidence="1">
    <location>
        <begin position="150"/>
        <end position="168"/>
    </location>
</feature>
<evidence type="ECO:0000256" key="1">
    <source>
        <dbReference type="SAM" id="MobiDB-lite"/>
    </source>
</evidence>
<dbReference type="Proteomes" id="UP000311382">
    <property type="component" value="Unassembled WGS sequence"/>
</dbReference>
<evidence type="ECO:0000313" key="3">
    <source>
        <dbReference type="Proteomes" id="UP000311382"/>
    </source>
</evidence>
<keyword evidence="3" id="KW-1185">Reference proteome</keyword>
<feature type="region of interest" description="Disordered" evidence="1">
    <location>
        <begin position="1"/>
        <end position="65"/>
    </location>
</feature>
<feature type="compositionally biased region" description="Polar residues" evidence="1">
    <location>
        <begin position="1"/>
        <end position="11"/>
    </location>
</feature>
<dbReference type="EMBL" id="SOZI01000144">
    <property type="protein sequence ID" value="TNY18339.1"/>
    <property type="molecule type" value="Genomic_DNA"/>
</dbReference>